<dbReference type="PANTHER" id="PTHR13017">
    <property type="entry name" value="5-FORMYLTETRAHYDROFOLATE CYCLO-LIGASE-RELATED"/>
    <property type="match status" value="1"/>
</dbReference>
<dbReference type="SUPFAM" id="SSF100950">
    <property type="entry name" value="NagB/RpiA/CoA transferase-like"/>
    <property type="match status" value="1"/>
</dbReference>
<accession>A0A1G6BT75</accession>
<dbReference type="Proteomes" id="UP000199071">
    <property type="component" value="Unassembled WGS sequence"/>
</dbReference>
<dbReference type="InterPro" id="IPR002698">
    <property type="entry name" value="FTHF_cligase"/>
</dbReference>
<dbReference type="OrthoDB" id="9156280at2"/>
<evidence type="ECO:0000313" key="1">
    <source>
        <dbReference type="EMBL" id="SDB23802.1"/>
    </source>
</evidence>
<evidence type="ECO:0000313" key="2">
    <source>
        <dbReference type="Proteomes" id="UP000199071"/>
    </source>
</evidence>
<dbReference type="AlphaFoldDB" id="A0A1G6BT75"/>
<reference evidence="1 2" key="1">
    <citation type="submission" date="2016-10" db="EMBL/GenBank/DDBJ databases">
        <authorList>
            <person name="de Groot N.N."/>
        </authorList>
    </citation>
    <scope>NUCLEOTIDE SEQUENCE [LARGE SCALE GENOMIC DNA]</scope>
    <source>
        <strain evidence="1 2">ATCC 35022</strain>
    </source>
</reference>
<dbReference type="EMBL" id="FMXQ01000003">
    <property type="protein sequence ID" value="SDB23802.1"/>
    <property type="molecule type" value="Genomic_DNA"/>
</dbReference>
<protein>
    <submittedName>
        <fullName evidence="1">5-formyltetrahydrofolate cyclo-ligase</fullName>
    </submittedName>
</protein>
<keyword evidence="2" id="KW-1185">Reference proteome</keyword>
<sequence length="247" mass="27609">MSSTKIVRERIWSRLKDVARPDSRFHLNFAEVIPDFEGSEQATDRLVAEPFYDSGNYAFITPDNCLADLRRRMLLAGKTMVISTYGIYRGFYLLEPGMVPEGAELYASWLDGLEHFGRPITLSEVAGRGRFDFMVTGASAVSLDGVRFGKGHGFFDLEWGMFTDTGIVDEQTPVAAVVHDVQVVEDKLFPSPTDILVDMIATPTRLIHVERRAARPRGIKWDLLDPAQIEATPPLKEMQAIRGETSA</sequence>
<dbReference type="GO" id="GO:0005737">
    <property type="term" value="C:cytoplasm"/>
    <property type="evidence" value="ECO:0007669"/>
    <property type="project" value="TreeGrafter"/>
</dbReference>
<dbReference type="GO" id="GO:0016874">
    <property type="term" value="F:ligase activity"/>
    <property type="evidence" value="ECO:0007669"/>
    <property type="project" value="UniProtKB-KW"/>
</dbReference>
<dbReference type="STRING" id="665467.SAMN02982931_01824"/>
<organism evidence="1 2">
    <name type="scientific">Bauldia litoralis</name>
    <dbReference type="NCBI Taxonomy" id="665467"/>
    <lineage>
        <taxon>Bacteria</taxon>
        <taxon>Pseudomonadati</taxon>
        <taxon>Pseudomonadota</taxon>
        <taxon>Alphaproteobacteria</taxon>
        <taxon>Hyphomicrobiales</taxon>
        <taxon>Kaistiaceae</taxon>
        <taxon>Bauldia</taxon>
    </lineage>
</organism>
<proteinExistence type="predicted"/>
<dbReference type="Gene3D" id="3.40.50.10420">
    <property type="entry name" value="NagB/RpiA/CoA transferase-like"/>
    <property type="match status" value="1"/>
</dbReference>
<keyword evidence="1" id="KW-0436">Ligase</keyword>
<dbReference type="InterPro" id="IPR024185">
    <property type="entry name" value="FTHF_cligase-like_sf"/>
</dbReference>
<dbReference type="Pfam" id="PF01812">
    <property type="entry name" value="5-FTHF_cyc-lig"/>
    <property type="match status" value="1"/>
</dbReference>
<name>A0A1G6BT75_9HYPH</name>
<gene>
    <name evidence="1" type="ORF">SAMN02982931_01824</name>
</gene>
<dbReference type="RefSeq" id="WP_090876335.1">
    <property type="nucleotide sequence ID" value="NZ_FMXQ01000003.1"/>
</dbReference>
<dbReference type="PANTHER" id="PTHR13017:SF0">
    <property type="entry name" value="METHENYLTETRAHYDROFOLATE SYNTHASE DOMAIN-CONTAINING PROTEIN"/>
    <property type="match status" value="1"/>
</dbReference>
<dbReference type="InterPro" id="IPR037171">
    <property type="entry name" value="NagB/RpiA_transferase-like"/>
</dbReference>